<dbReference type="SMART" id="SM00972">
    <property type="entry name" value="SCPU"/>
    <property type="match status" value="1"/>
</dbReference>
<dbReference type="Proteomes" id="UP000324738">
    <property type="component" value="Unassembled WGS sequence"/>
</dbReference>
<sequence length="165" mass="16436">MNLRRNTVFFGAMVFSAIASQASAQTSTATLNVTLTIEGECTIGGGTLAFPTSGVLTANVDADTTISVQCTSGTPYTIELNGGTGAGGTPTTRLLTSGAGGVVTYSLFTDAARTTVWGTTAEGTPLAGTGTGGIDTVPVYGRVPPQATAPAAGVYTDVVTATIIY</sequence>
<dbReference type="PANTHER" id="PTHR37089:SF4">
    <property type="entry name" value="EXPORTED PROTEIN"/>
    <property type="match status" value="1"/>
</dbReference>
<evidence type="ECO:0000256" key="1">
    <source>
        <dbReference type="SAM" id="SignalP"/>
    </source>
</evidence>
<reference evidence="3 4" key="1">
    <citation type="submission" date="2019-08" db="EMBL/GenBank/DDBJ databases">
        <title>Aureimonas fodiniaquatilis sp. nov., isolated from a coal mine wastewater.</title>
        <authorList>
            <person name="Kim W."/>
        </authorList>
    </citation>
    <scope>NUCLEOTIDE SEQUENCE [LARGE SCALE GENOMIC DNA]</scope>
    <source>
        <strain evidence="3 4">CAU 1482</strain>
    </source>
</reference>
<evidence type="ECO:0000313" key="4">
    <source>
        <dbReference type="Proteomes" id="UP000324738"/>
    </source>
</evidence>
<evidence type="ECO:0000259" key="2">
    <source>
        <dbReference type="Pfam" id="PF05229"/>
    </source>
</evidence>
<dbReference type="AlphaFoldDB" id="A0A5B0DXJ2"/>
<dbReference type="OrthoDB" id="7478692at2"/>
<feature type="chain" id="PRO_5022971459" evidence="1">
    <location>
        <begin position="25"/>
        <end position="165"/>
    </location>
</feature>
<name>A0A5B0DXJ2_9HYPH</name>
<keyword evidence="1" id="KW-0732">Signal</keyword>
<dbReference type="Pfam" id="PF05229">
    <property type="entry name" value="SCPU"/>
    <property type="match status" value="1"/>
</dbReference>
<dbReference type="RefSeq" id="WP_149299731.1">
    <property type="nucleotide sequence ID" value="NZ_VTWH01000002.1"/>
</dbReference>
<keyword evidence="4" id="KW-1185">Reference proteome</keyword>
<feature type="signal peptide" evidence="1">
    <location>
        <begin position="1"/>
        <end position="24"/>
    </location>
</feature>
<dbReference type="InterPro" id="IPR053167">
    <property type="entry name" value="Spore_coat_component"/>
</dbReference>
<dbReference type="InterPro" id="IPR007893">
    <property type="entry name" value="Spore_coat_U/FanG"/>
</dbReference>
<proteinExistence type="predicted"/>
<comment type="caution">
    <text evidence="3">The sequence shown here is derived from an EMBL/GenBank/DDBJ whole genome shotgun (WGS) entry which is preliminary data.</text>
</comment>
<dbReference type="PANTHER" id="PTHR37089">
    <property type="entry name" value="PROTEIN U-RELATED"/>
    <property type="match status" value="1"/>
</dbReference>
<feature type="domain" description="Spore coat protein U/FanG" evidence="2">
    <location>
        <begin position="28"/>
        <end position="162"/>
    </location>
</feature>
<organism evidence="3 4">
    <name type="scientific">Aureimonas fodinaquatilis</name>
    <dbReference type="NCBI Taxonomy" id="2565783"/>
    <lineage>
        <taxon>Bacteria</taxon>
        <taxon>Pseudomonadati</taxon>
        <taxon>Pseudomonadota</taxon>
        <taxon>Alphaproteobacteria</taxon>
        <taxon>Hyphomicrobiales</taxon>
        <taxon>Aurantimonadaceae</taxon>
        <taxon>Aureimonas</taxon>
    </lineage>
</organism>
<dbReference type="EMBL" id="VTWH01000002">
    <property type="protein sequence ID" value="KAA0970605.1"/>
    <property type="molecule type" value="Genomic_DNA"/>
</dbReference>
<gene>
    <name evidence="3" type="ORF">FPY71_08895</name>
</gene>
<accession>A0A5B0DXJ2</accession>
<evidence type="ECO:0000313" key="3">
    <source>
        <dbReference type="EMBL" id="KAA0970605.1"/>
    </source>
</evidence>
<protein>
    <submittedName>
        <fullName evidence="3">Spore coat U domain-containing protein</fullName>
    </submittedName>
</protein>